<gene>
    <name evidence="2" type="ORF">ENT17_09995</name>
</gene>
<dbReference type="InterPro" id="IPR003382">
    <property type="entry name" value="Flavoprotein"/>
</dbReference>
<comment type="caution">
    <text evidence="2">The sequence shown here is derived from an EMBL/GenBank/DDBJ whole genome shotgun (WGS) entry which is preliminary data.</text>
</comment>
<evidence type="ECO:0000313" key="2">
    <source>
        <dbReference type="EMBL" id="HGS87937.1"/>
    </source>
</evidence>
<organism evidence="2">
    <name type="scientific">Bellilinea caldifistulae</name>
    <dbReference type="NCBI Taxonomy" id="360411"/>
    <lineage>
        <taxon>Bacteria</taxon>
        <taxon>Bacillati</taxon>
        <taxon>Chloroflexota</taxon>
        <taxon>Anaerolineae</taxon>
        <taxon>Anaerolineales</taxon>
        <taxon>Anaerolineaceae</taxon>
        <taxon>Bellilinea</taxon>
    </lineage>
</organism>
<reference evidence="2" key="1">
    <citation type="journal article" date="2020" name="mSystems">
        <title>Genome- and Community-Level Interaction Insights into Carbon Utilization and Element Cycling Functions of Hydrothermarchaeota in Hydrothermal Sediment.</title>
        <authorList>
            <person name="Zhou Z."/>
            <person name="Liu Y."/>
            <person name="Xu W."/>
            <person name="Pan J."/>
            <person name="Luo Z.H."/>
            <person name="Li M."/>
        </authorList>
    </citation>
    <scope>NUCLEOTIDE SEQUENCE [LARGE SCALE GENOMIC DNA]</scope>
    <source>
        <strain evidence="2">SpSt-556</strain>
    </source>
</reference>
<evidence type="ECO:0000259" key="1">
    <source>
        <dbReference type="Pfam" id="PF02441"/>
    </source>
</evidence>
<dbReference type="Gene3D" id="3.40.50.1950">
    <property type="entry name" value="Flavin prenyltransferase-like"/>
    <property type="match status" value="1"/>
</dbReference>
<dbReference type="EMBL" id="DSXR01000097">
    <property type="protein sequence ID" value="HGS87937.1"/>
    <property type="molecule type" value="Genomic_DNA"/>
</dbReference>
<protein>
    <recommendedName>
        <fullName evidence="1">Flavoprotein domain-containing protein</fullName>
    </recommendedName>
</protein>
<dbReference type="Pfam" id="PF02441">
    <property type="entry name" value="Flavoprotein"/>
    <property type="match status" value="1"/>
</dbReference>
<sequence>MECNMENNWIEEIVNRAVEAVFQRLIASVPRRKILMVFTGAGSGYVAGKDAIRLLLEGGHSLKVVMSSAAGFLIGEENIRKAGAQEIILSDQWIWTPTLVKENDLILVPTLSMNTAAKLALGLMDSLANTIILGGLLAGKPVIAIADGADPYGDGGKVFGEDDSTAPLLRSRYCENLSTLKALGIHLVRKEQFLSAVVSCLFEASPAFGAGPAFSSSSGQATHNPTLSTSWITAAELSGFRRGQTVQIPRGAHLTPLARETARQLGLNLTEG</sequence>
<dbReference type="GO" id="GO:0003824">
    <property type="term" value="F:catalytic activity"/>
    <property type="evidence" value="ECO:0007669"/>
    <property type="project" value="InterPro"/>
</dbReference>
<proteinExistence type="predicted"/>
<accession>A0A7C4L0K5</accession>
<feature type="domain" description="Flavoprotein" evidence="1">
    <location>
        <begin position="33"/>
        <end position="143"/>
    </location>
</feature>
<dbReference type="SUPFAM" id="SSF52507">
    <property type="entry name" value="Homo-oligomeric flavin-containing Cys decarboxylases, HFCD"/>
    <property type="match status" value="1"/>
</dbReference>
<name>A0A7C4L0K5_9CHLR</name>
<dbReference type="AlphaFoldDB" id="A0A7C4L0K5"/>
<dbReference type="InterPro" id="IPR036551">
    <property type="entry name" value="Flavin_trans-like"/>
</dbReference>